<keyword evidence="7" id="KW-1185">Reference proteome</keyword>
<dbReference type="InterPro" id="IPR056884">
    <property type="entry name" value="NPHP3-like_N"/>
</dbReference>
<reference evidence="6 7" key="1">
    <citation type="submission" date="2020-07" db="EMBL/GenBank/DDBJ databases">
        <title>Comparative genomics of pyrophilous fungi reveals a link between fire events and developmental genes.</title>
        <authorList>
            <consortium name="DOE Joint Genome Institute"/>
            <person name="Steindorff A.S."/>
            <person name="Carver A."/>
            <person name="Calhoun S."/>
            <person name="Stillman K."/>
            <person name="Liu H."/>
            <person name="Lipzen A."/>
            <person name="Pangilinan J."/>
            <person name="Labutti K."/>
            <person name="Bruns T.D."/>
            <person name="Grigoriev I.V."/>
        </authorList>
    </citation>
    <scope>NUCLEOTIDE SEQUENCE [LARGE SCALE GENOMIC DNA]</scope>
    <source>
        <strain evidence="6 7">CBS 144469</strain>
    </source>
</reference>
<dbReference type="InterPro" id="IPR015943">
    <property type="entry name" value="WD40/YVTN_repeat-like_dom_sf"/>
</dbReference>
<feature type="repeat" description="WD" evidence="3">
    <location>
        <begin position="1135"/>
        <end position="1176"/>
    </location>
</feature>
<feature type="repeat" description="WD" evidence="3">
    <location>
        <begin position="968"/>
        <end position="1009"/>
    </location>
</feature>
<dbReference type="CDD" id="cd00200">
    <property type="entry name" value="WD40"/>
    <property type="match status" value="3"/>
</dbReference>
<feature type="repeat" description="WD" evidence="3">
    <location>
        <begin position="1303"/>
        <end position="1344"/>
    </location>
</feature>
<dbReference type="PANTHER" id="PTHR19879:SF9">
    <property type="entry name" value="TRANSCRIPTION INITIATION FACTOR TFIID SUBUNIT 5"/>
    <property type="match status" value="1"/>
</dbReference>
<keyword evidence="2" id="KW-0677">Repeat</keyword>
<dbReference type="Gene3D" id="3.40.50.300">
    <property type="entry name" value="P-loop containing nucleotide triphosphate hydrolases"/>
    <property type="match status" value="1"/>
</dbReference>
<evidence type="ECO:0000256" key="2">
    <source>
        <dbReference type="ARBA" id="ARBA00022737"/>
    </source>
</evidence>
<dbReference type="InterPro" id="IPR001680">
    <property type="entry name" value="WD40_rpt"/>
</dbReference>
<dbReference type="InterPro" id="IPR059179">
    <property type="entry name" value="MLKL-like_MCAfunc"/>
</dbReference>
<feature type="repeat" description="WD" evidence="3">
    <location>
        <begin position="1345"/>
        <end position="1380"/>
    </location>
</feature>
<sequence>MASATVKETKKHRSLGTWAKDAFNGLIPSRLTSFRKPSKGAVLGSSVRATSQQDLSRNLPTEPLRKHTASLPGLHDANQMGHGAIEPVPPLPAKAPVNEGDGRAEPDLYVPTVGSETPSGLKITVNFIGSLLKKLPDIVDGNPVKIAASLAKAIVEITEAVKGNMDAVDRRIASTCAQLEIVNRALADPTTYDERNNIWLKEFKSTLDVEFTKLYQLRNGGLGVKIMNYEDEKSRIADVFERINDARIQFELGTAIAMYKLGSAIQNDLKSLLLDRLKASRRADHKYHLGPKDRERLGRAVCTPCTRVDILSGAVSWANDLSPESPGVYWLFGPAGSGKTTIAFTVARRFELTGDMNDTVKLGGNFFCSRLFDETRTVTQIVPTIVYHLALRCPAFAETLRVSASFDVIDQDPATQLKELLVDPWCKSRPENDDGSSNAERFLIVVDALDEIEGREGSEFLRALLDVVRENELPGLKFFITSRSDPDLVARVEAFERMEWCRLQDVEGEIVSADIAKYLQTNLPHFKDSGEMDQLLTFSGGLFICAVTLVRHLGRLQGREQRRVIASLFSKSPDLQNSTLSATHLLDVLYNQILTEAFAEFDSDLRLDRLRILHTFLSTPERTTTTTVASLLFPEDPTGANTPEFSSAKVVDDVLSCLHAVLYTDENQLILSYHKSFTDFVYDQDRSKEYCCNQEALHECLAEGCFRIMKAGLRFNIANISSSFLLDSENTELVEQVNRNITDDLAYSCRQWGFHLSVATPATESESLVLMLSEFLQLRALFWIEAMSLLGCVGVCDPALRSAREWAAPKKNTTLARLCGEAASFALYFSGSPASPSTPHLYVSALATWHGREDICEEWRKYFPRIPGLTTRGARAGSTLMEINVGSMVGAVAVSGDGRVIASGAEDSLVRLWEASTGKAMIVLEGHNHGEWVNSVAFSRDGTRIVSGSDDKTVRVWDASAGMALSVLEGHTNSVHSVAFSGDGTRIVSGSEDRTVRVWDASTGMALSILEGHTKPVTSVAFSEDGTRIVSGSMDRMRVWDASTGMALRVLEGHTGWVYSVAFSRDGTRIVSGSVDKTVRVWDASTGMALRVLEGHTDWVYSVAFSRDGTRIVSGSADETVRVWDASTGEVLSVLEGHTKSVTSIALSQDGTRIVTASRDKTVRVWDASIGTALSALEGHTGWVHSVAFSGDGTRIVTGSHDSTVRVWDASTGMALRVLEGHSKQVNSVAFSRDGTRIISGSADKTVRVWDASTGMALRVLEGHSSWVNSVALSRDGTRIASGSSDKTVRVWDASTGKAMSALEGHWDGVTSVAFSPDGTRIVSGSYDKTVRVWDASTGIVLSTLEGHNDWVSSVAFSHDGTRIVSGSGDKTVRVWDASTWLVLSVLEGHSGWVSSVASSRDGTWIVSGSGDKTVRVWDASTGMALIVLEGHSGCMNSVAFSQDGTRIVSGSEDKTVRVWDLYIIYVNERAPHPLGTDTRTGWLLSTPENNRLMFVPLSADLPKSPCTLLISAATPSSTVHLGHATLGTEWRQCYSPTS</sequence>
<feature type="compositionally biased region" description="Polar residues" evidence="4">
    <location>
        <begin position="47"/>
        <end position="59"/>
    </location>
</feature>
<feature type="region of interest" description="Disordered" evidence="4">
    <location>
        <begin position="37"/>
        <end position="66"/>
    </location>
</feature>
<evidence type="ECO:0000313" key="6">
    <source>
        <dbReference type="EMBL" id="KAF6759000.1"/>
    </source>
</evidence>
<feature type="repeat" description="WD" evidence="3">
    <location>
        <begin position="1093"/>
        <end position="1134"/>
    </location>
</feature>
<evidence type="ECO:0000256" key="4">
    <source>
        <dbReference type="SAM" id="MobiDB-lite"/>
    </source>
</evidence>
<feature type="repeat" description="WD" evidence="3">
    <location>
        <begin position="1177"/>
        <end position="1218"/>
    </location>
</feature>
<dbReference type="Proteomes" id="UP000521943">
    <property type="component" value="Unassembled WGS sequence"/>
</dbReference>
<dbReference type="EMBL" id="JACGCI010000017">
    <property type="protein sequence ID" value="KAF6759000.1"/>
    <property type="molecule type" value="Genomic_DNA"/>
</dbReference>
<dbReference type="InterPro" id="IPR036322">
    <property type="entry name" value="WD40_repeat_dom_sf"/>
</dbReference>
<dbReference type="InterPro" id="IPR019775">
    <property type="entry name" value="WD40_repeat_CS"/>
</dbReference>
<dbReference type="PROSITE" id="PS50082">
    <property type="entry name" value="WD_REPEATS_2"/>
    <property type="match status" value="14"/>
</dbReference>
<dbReference type="InterPro" id="IPR027417">
    <property type="entry name" value="P-loop_NTPase"/>
</dbReference>
<dbReference type="Pfam" id="PF24883">
    <property type="entry name" value="NPHP3_N"/>
    <property type="match status" value="1"/>
</dbReference>
<feature type="domain" description="NACHT" evidence="5">
    <location>
        <begin position="327"/>
        <end position="485"/>
    </location>
</feature>
<name>A0A8H6I4Y9_9AGAR</name>
<dbReference type="CDD" id="cd21037">
    <property type="entry name" value="MLKL_NTD"/>
    <property type="match status" value="1"/>
</dbReference>
<dbReference type="PRINTS" id="PR00320">
    <property type="entry name" value="GPROTEINBRPT"/>
</dbReference>
<dbReference type="Pfam" id="PF00400">
    <property type="entry name" value="WD40"/>
    <property type="match status" value="14"/>
</dbReference>
<organism evidence="6 7">
    <name type="scientific">Ephemerocybe angulata</name>
    <dbReference type="NCBI Taxonomy" id="980116"/>
    <lineage>
        <taxon>Eukaryota</taxon>
        <taxon>Fungi</taxon>
        <taxon>Dikarya</taxon>
        <taxon>Basidiomycota</taxon>
        <taxon>Agaricomycotina</taxon>
        <taxon>Agaricomycetes</taxon>
        <taxon>Agaricomycetidae</taxon>
        <taxon>Agaricales</taxon>
        <taxon>Agaricineae</taxon>
        <taxon>Psathyrellaceae</taxon>
        <taxon>Ephemerocybe</taxon>
    </lineage>
</organism>
<feature type="repeat" description="WD" evidence="3">
    <location>
        <begin position="1051"/>
        <end position="1092"/>
    </location>
</feature>
<feature type="repeat" description="WD" evidence="3">
    <location>
        <begin position="889"/>
        <end position="923"/>
    </location>
</feature>
<gene>
    <name evidence="6" type="ORF">DFP72DRAFT_1167326</name>
</gene>
<keyword evidence="1 3" id="KW-0853">WD repeat</keyword>
<protein>
    <submittedName>
        <fullName evidence="6">WD40-repeat-containing domain protein</fullName>
    </submittedName>
</protein>
<dbReference type="OrthoDB" id="3266532at2759"/>
<evidence type="ECO:0000256" key="1">
    <source>
        <dbReference type="ARBA" id="ARBA00022574"/>
    </source>
</evidence>
<dbReference type="PANTHER" id="PTHR19879">
    <property type="entry name" value="TRANSCRIPTION INITIATION FACTOR TFIID"/>
    <property type="match status" value="1"/>
</dbReference>
<dbReference type="InterPro" id="IPR018391">
    <property type="entry name" value="PQQ_b-propeller_rpt"/>
</dbReference>
<comment type="caution">
    <text evidence="6">The sequence shown here is derived from an EMBL/GenBank/DDBJ whole genome shotgun (WGS) entry which is preliminary data.</text>
</comment>
<evidence type="ECO:0000313" key="7">
    <source>
        <dbReference type="Proteomes" id="UP000521943"/>
    </source>
</evidence>
<dbReference type="SMART" id="SM00320">
    <property type="entry name" value="WD40"/>
    <property type="match status" value="14"/>
</dbReference>
<dbReference type="InterPro" id="IPR020472">
    <property type="entry name" value="WD40_PAC1"/>
</dbReference>
<proteinExistence type="predicted"/>
<dbReference type="SMART" id="SM00564">
    <property type="entry name" value="PQQ"/>
    <property type="match status" value="6"/>
</dbReference>
<dbReference type="SUPFAM" id="SSF52540">
    <property type="entry name" value="P-loop containing nucleoside triphosphate hydrolases"/>
    <property type="match status" value="1"/>
</dbReference>
<accession>A0A8H6I4Y9</accession>
<feature type="repeat" description="WD" evidence="3">
    <location>
        <begin position="1261"/>
        <end position="1302"/>
    </location>
</feature>
<dbReference type="PROSITE" id="PS50294">
    <property type="entry name" value="WD_REPEATS_REGION"/>
    <property type="match status" value="13"/>
</dbReference>
<feature type="repeat" description="WD" evidence="3">
    <location>
        <begin position="1010"/>
        <end position="1036"/>
    </location>
</feature>
<dbReference type="PROSITE" id="PS00678">
    <property type="entry name" value="WD_REPEATS_1"/>
    <property type="match status" value="11"/>
</dbReference>
<feature type="repeat" description="WD" evidence="3">
    <location>
        <begin position="1219"/>
        <end position="1260"/>
    </location>
</feature>
<dbReference type="PROSITE" id="PS50837">
    <property type="entry name" value="NACHT"/>
    <property type="match status" value="1"/>
</dbReference>
<dbReference type="Gene3D" id="2.130.10.10">
    <property type="entry name" value="YVTN repeat-like/Quinoprotein amine dehydrogenase"/>
    <property type="match status" value="7"/>
</dbReference>
<feature type="repeat" description="WD" evidence="3">
    <location>
        <begin position="1429"/>
        <end position="1462"/>
    </location>
</feature>
<dbReference type="SUPFAM" id="SSF50978">
    <property type="entry name" value="WD40 repeat-like"/>
    <property type="match status" value="2"/>
</dbReference>
<evidence type="ECO:0000259" key="5">
    <source>
        <dbReference type="PROSITE" id="PS50837"/>
    </source>
</evidence>
<feature type="repeat" description="WD" evidence="3">
    <location>
        <begin position="1387"/>
        <end position="1428"/>
    </location>
</feature>
<feature type="repeat" description="WD" evidence="3">
    <location>
        <begin position="926"/>
        <end position="967"/>
    </location>
</feature>
<evidence type="ECO:0000256" key="3">
    <source>
        <dbReference type="PROSITE-ProRule" id="PRU00221"/>
    </source>
</evidence>
<dbReference type="InterPro" id="IPR007111">
    <property type="entry name" value="NACHT_NTPase"/>
</dbReference>